<name>A0A7J0EMQ3_9ERIC</name>
<evidence type="ECO:0000313" key="2">
    <source>
        <dbReference type="EMBL" id="GFY87763.1"/>
    </source>
</evidence>
<keyword evidence="1" id="KW-0472">Membrane</keyword>
<keyword evidence="3" id="KW-1185">Reference proteome</keyword>
<dbReference type="GO" id="GO:0016787">
    <property type="term" value="F:hydrolase activity"/>
    <property type="evidence" value="ECO:0007669"/>
    <property type="project" value="UniProtKB-KW"/>
</dbReference>
<dbReference type="Proteomes" id="UP000585474">
    <property type="component" value="Unassembled WGS sequence"/>
</dbReference>
<comment type="caution">
    <text evidence="2">The sequence shown here is derived from an EMBL/GenBank/DDBJ whole genome shotgun (WGS) entry which is preliminary data.</text>
</comment>
<dbReference type="AlphaFoldDB" id="A0A7J0EMQ3"/>
<keyword evidence="1" id="KW-1133">Transmembrane helix</keyword>
<organism evidence="2 3">
    <name type="scientific">Actinidia rufa</name>
    <dbReference type="NCBI Taxonomy" id="165716"/>
    <lineage>
        <taxon>Eukaryota</taxon>
        <taxon>Viridiplantae</taxon>
        <taxon>Streptophyta</taxon>
        <taxon>Embryophyta</taxon>
        <taxon>Tracheophyta</taxon>
        <taxon>Spermatophyta</taxon>
        <taxon>Magnoliopsida</taxon>
        <taxon>eudicotyledons</taxon>
        <taxon>Gunneridae</taxon>
        <taxon>Pentapetalae</taxon>
        <taxon>asterids</taxon>
        <taxon>Ericales</taxon>
        <taxon>Actinidiaceae</taxon>
        <taxon>Actinidia</taxon>
    </lineage>
</organism>
<protein>
    <submittedName>
        <fullName evidence="2">Ubiquitin carboxyl-terminal hydrolase family protein</fullName>
    </submittedName>
</protein>
<dbReference type="EMBL" id="BJWL01000005">
    <property type="protein sequence ID" value="GFY87763.1"/>
    <property type="molecule type" value="Genomic_DNA"/>
</dbReference>
<evidence type="ECO:0000256" key="1">
    <source>
        <dbReference type="SAM" id="Phobius"/>
    </source>
</evidence>
<proteinExistence type="predicted"/>
<accession>A0A7J0EMQ3</accession>
<gene>
    <name evidence="2" type="ORF">Acr_05g0014020</name>
</gene>
<reference evidence="2 3" key="1">
    <citation type="submission" date="2019-07" db="EMBL/GenBank/DDBJ databases">
        <title>De Novo Assembly of kiwifruit Actinidia rufa.</title>
        <authorList>
            <person name="Sugita-Konishi S."/>
            <person name="Sato K."/>
            <person name="Mori E."/>
            <person name="Abe Y."/>
            <person name="Kisaki G."/>
            <person name="Hamano K."/>
            <person name="Suezawa K."/>
            <person name="Otani M."/>
            <person name="Fukuda T."/>
            <person name="Manabe T."/>
            <person name="Gomi K."/>
            <person name="Tabuchi M."/>
            <person name="Akimitsu K."/>
            <person name="Kataoka I."/>
        </authorList>
    </citation>
    <scope>NUCLEOTIDE SEQUENCE [LARGE SCALE GENOMIC DNA]</scope>
    <source>
        <strain evidence="3">cv. Fuchu</strain>
    </source>
</reference>
<keyword evidence="1" id="KW-0812">Transmembrane</keyword>
<evidence type="ECO:0000313" key="3">
    <source>
        <dbReference type="Proteomes" id="UP000585474"/>
    </source>
</evidence>
<keyword evidence="2" id="KW-0378">Hydrolase</keyword>
<feature type="transmembrane region" description="Helical" evidence="1">
    <location>
        <begin position="132"/>
        <end position="160"/>
    </location>
</feature>
<sequence>MRVLGSCAAQSSKTLGFCEITESSKSSGSPISLQTLKIARSGNDLEADIERSRTRRSTAIGNAAATAAVFSSRKAPTAASVSVQCGLGVGGVVEDSEDMGVLAEKGGGAAVEAELLGEAGLGLGRRRTRMRWFWIGELCLAIGCLLKVLNVSFFTMWVAIDAESGWAVSEGKTLLSCVGLETEIGG</sequence>